<keyword evidence="8" id="KW-1185">Reference proteome</keyword>
<dbReference type="PANTHER" id="PTHR30329">
    <property type="entry name" value="STATOR ELEMENT OF FLAGELLAR MOTOR COMPLEX"/>
    <property type="match status" value="1"/>
</dbReference>
<dbReference type="InterPro" id="IPR006665">
    <property type="entry name" value="OmpA-like"/>
</dbReference>
<evidence type="ECO:0000256" key="1">
    <source>
        <dbReference type="ARBA" id="ARBA00004442"/>
    </source>
</evidence>
<comment type="subcellular location">
    <subcellularLocation>
        <location evidence="1">Cell outer membrane</location>
    </subcellularLocation>
</comment>
<feature type="domain" description="OmpA-like" evidence="6">
    <location>
        <begin position="194"/>
        <end position="305"/>
    </location>
</feature>
<keyword evidence="2 4" id="KW-0472">Membrane</keyword>
<dbReference type="RefSeq" id="WP_013795678.1">
    <property type="nucleotide sequence ID" value="NC_015559.1"/>
</dbReference>
<dbReference type="PRINTS" id="PR01021">
    <property type="entry name" value="OMPADOMAIN"/>
</dbReference>
<evidence type="ECO:0000256" key="3">
    <source>
        <dbReference type="ARBA" id="ARBA00023237"/>
    </source>
</evidence>
<protein>
    <submittedName>
        <fullName evidence="7">OmpA/MotB domain protein</fullName>
    </submittedName>
</protein>
<evidence type="ECO:0000259" key="6">
    <source>
        <dbReference type="PROSITE" id="PS51123"/>
    </source>
</evidence>
<dbReference type="PANTHER" id="PTHR30329:SF21">
    <property type="entry name" value="LIPOPROTEIN YIAD-RELATED"/>
    <property type="match status" value="1"/>
</dbReference>
<accession>F6CV92</accession>
<dbReference type="eggNOG" id="COG2885">
    <property type="taxonomic scope" value="Bacteria"/>
</dbReference>
<dbReference type="AlphaFoldDB" id="F6CV92"/>
<sequence>MILSVARTAICVCLLSLSLESALVCAASLYPDSLKDQLQDSDRDGVINPRDLCPNTPSGSAIDNQGCALTNTVHYNVRFQAQFDTNQYQLNDHFHSQLATLADTLNKHPDSLIYIEGHTDSQGSPRYNLLLSKKRADALADLLITRFQIAPKRIIPLGYGQQRPIVADATSASNHQNRRVIARILTPLKNDLIDSWRMPFRLNQYHLSKRQKQLLQPFILTLLQQPDSLVLIQGHTDSSGQTQHNMRLSQQRAEQVAGYLEKEYVIDEQRIMTQGYGATQPMVDNDTAHHRQQNRRVKIRLLERLQESKQVTLPKWTIWSVDELENPAQTN</sequence>
<dbReference type="Gene3D" id="3.30.1330.60">
    <property type="entry name" value="OmpA-like domain"/>
    <property type="match status" value="2"/>
</dbReference>
<reference evidence="7 8" key="1">
    <citation type="journal article" date="2012" name="Stand. Genomic Sci.">
        <title>Complete genome sequence of Marinomonas posidonica type strain (IVIA-Po-181(T)).</title>
        <authorList>
            <person name="Lucas-Elio P."/>
            <person name="Goodwin L."/>
            <person name="Woyke T."/>
            <person name="Pitluck S."/>
            <person name="Nolan M."/>
            <person name="Kyrpides N.C."/>
            <person name="Detter J.C."/>
            <person name="Copeland A."/>
            <person name="Lu M."/>
            <person name="Bruce D."/>
            <person name="Detter C."/>
            <person name="Tapia R."/>
            <person name="Han S."/>
            <person name="Land M.L."/>
            <person name="Ivanova N."/>
            <person name="Mikhailova N."/>
            <person name="Johnston A.W."/>
            <person name="Sanchez-Amat A."/>
        </authorList>
    </citation>
    <scope>NUCLEOTIDE SEQUENCE [LARGE SCALE GENOMIC DNA]</scope>
    <source>
        <strain evidence="8">CECT 7376 / NCIMB 14433 / IVIA-Po-181</strain>
    </source>
</reference>
<feature type="chain" id="PRO_5003334404" evidence="5">
    <location>
        <begin position="27"/>
        <end position="331"/>
    </location>
</feature>
<dbReference type="InterPro" id="IPR006664">
    <property type="entry name" value="OMP_bac"/>
</dbReference>
<dbReference type="CDD" id="cd07185">
    <property type="entry name" value="OmpA_C-like"/>
    <property type="match status" value="2"/>
</dbReference>
<dbReference type="HOGENOM" id="CLU_838885_0_0_6"/>
<evidence type="ECO:0000313" key="8">
    <source>
        <dbReference type="Proteomes" id="UP000009230"/>
    </source>
</evidence>
<evidence type="ECO:0000256" key="4">
    <source>
        <dbReference type="PROSITE-ProRule" id="PRU00473"/>
    </source>
</evidence>
<dbReference type="InterPro" id="IPR050330">
    <property type="entry name" value="Bact_OuterMem_StrucFunc"/>
</dbReference>
<dbReference type="PROSITE" id="PS51123">
    <property type="entry name" value="OMPA_2"/>
    <property type="match status" value="2"/>
</dbReference>
<dbReference type="KEGG" id="mpc:Mar181_1154"/>
<proteinExistence type="predicted"/>
<name>F6CV92_MARPP</name>
<dbReference type="InterPro" id="IPR036737">
    <property type="entry name" value="OmpA-like_sf"/>
</dbReference>
<organism evidence="7 8">
    <name type="scientific">Marinomonas posidonica (strain CECT 7376 / NCIMB 14433 / IVIA-Po-181)</name>
    <dbReference type="NCBI Taxonomy" id="491952"/>
    <lineage>
        <taxon>Bacteria</taxon>
        <taxon>Pseudomonadati</taxon>
        <taxon>Pseudomonadota</taxon>
        <taxon>Gammaproteobacteria</taxon>
        <taxon>Oceanospirillales</taxon>
        <taxon>Oceanospirillaceae</taxon>
        <taxon>Marinomonas</taxon>
    </lineage>
</organism>
<dbReference type="Proteomes" id="UP000009230">
    <property type="component" value="Chromosome"/>
</dbReference>
<dbReference type="SUPFAM" id="SSF103088">
    <property type="entry name" value="OmpA-like"/>
    <property type="match status" value="2"/>
</dbReference>
<evidence type="ECO:0000256" key="5">
    <source>
        <dbReference type="SAM" id="SignalP"/>
    </source>
</evidence>
<keyword evidence="3" id="KW-0998">Cell outer membrane</keyword>
<evidence type="ECO:0000256" key="2">
    <source>
        <dbReference type="ARBA" id="ARBA00023136"/>
    </source>
</evidence>
<dbReference type="EMBL" id="CP002771">
    <property type="protein sequence ID" value="AEF54202.1"/>
    <property type="molecule type" value="Genomic_DNA"/>
</dbReference>
<dbReference type="Pfam" id="PF00691">
    <property type="entry name" value="OmpA"/>
    <property type="match status" value="2"/>
</dbReference>
<feature type="domain" description="OmpA-like" evidence="6">
    <location>
        <begin position="70"/>
        <end position="188"/>
    </location>
</feature>
<dbReference type="GO" id="GO:0009279">
    <property type="term" value="C:cell outer membrane"/>
    <property type="evidence" value="ECO:0007669"/>
    <property type="project" value="UniProtKB-SubCell"/>
</dbReference>
<keyword evidence="5" id="KW-0732">Signal</keyword>
<gene>
    <name evidence="7" type="ordered locus">Mar181_1154</name>
</gene>
<evidence type="ECO:0000313" key="7">
    <source>
        <dbReference type="EMBL" id="AEF54202.1"/>
    </source>
</evidence>
<dbReference type="OrthoDB" id="9782229at2"/>
<dbReference type="STRING" id="491952.Mar181_1154"/>
<feature type="signal peptide" evidence="5">
    <location>
        <begin position="1"/>
        <end position="26"/>
    </location>
</feature>